<dbReference type="OrthoDB" id="6462103at2"/>
<dbReference type="Pfam" id="PF01047">
    <property type="entry name" value="MarR"/>
    <property type="match status" value="1"/>
</dbReference>
<dbReference type="InterPro" id="IPR000835">
    <property type="entry name" value="HTH_MarR-typ"/>
</dbReference>
<keyword evidence="3" id="KW-0804">Transcription</keyword>
<comment type="caution">
    <text evidence="5">The sequence shown here is derived from an EMBL/GenBank/DDBJ whole genome shotgun (WGS) entry which is preliminary data.</text>
</comment>
<evidence type="ECO:0000313" key="5">
    <source>
        <dbReference type="EMBL" id="KAB3524965.1"/>
    </source>
</evidence>
<evidence type="ECO:0000259" key="4">
    <source>
        <dbReference type="PROSITE" id="PS50995"/>
    </source>
</evidence>
<dbReference type="SMART" id="SM00347">
    <property type="entry name" value="HTH_MARR"/>
    <property type="match status" value="1"/>
</dbReference>
<organism evidence="5 6">
    <name type="scientific">Alkaliphilus serpentinus</name>
    <dbReference type="NCBI Taxonomy" id="1482731"/>
    <lineage>
        <taxon>Bacteria</taxon>
        <taxon>Bacillati</taxon>
        <taxon>Bacillota</taxon>
        <taxon>Clostridia</taxon>
        <taxon>Peptostreptococcales</taxon>
        <taxon>Natronincolaceae</taxon>
        <taxon>Alkaliphilus</taxon>
    </lineage>
</organism>
<dbReference type="PANTHER" id="PTHR42756:SF2">
    <property type="entry name" value="MARR FAMILY REGULATORY PROTEIN"/>
    <property type="match status" value="1"/>
</dbReference>
<keyword evidence="2" id="KW-0238">DNA-binding</keyword>
<dbReference type="PROSITE" id="PS50995">
    <property type="entry name" value="HTH_MARR_2"/>
    <property type="match status" value="1"/>
</dbReference>
<proteinExistence type="predicted"/>
<sequence>MNPNNIGRHISYIYRAGQSYISKELEAYGVGSGQYTILLVLYKKDGISQEDLANHIRMDKANIGRGIKKLMEHGLIIRKTNPNDQRAYCVYLTDKGWEIQPKVYEVLTNWLRVLVKGFNEEEIQMSQELLQRMFQNLCDFEK</sequence>
<keyword evidence="6" id="KW-1185">Reference proteome</keyword>
<accession>A0A833M5U8</accession>
<dbReference type="GO" id="GO:0003677">
    <property type="term" value="F:DNA binding"/>
    <property type="evidence" value="ECO:0007669"/>
    <property type="project" value="UniProtKB-KW"/>
</dbReference>
<evidence type="ECO:0000256" key="3">
    <source>
        <dbReference type="ARBA" id="ARBA00023163"/>
    </source>
</evidence>
<dbReference type="PANTHER" id="PTHR42756">
    <property type="entry name" value="TRANSCRIPTIONAL REGULATOR, MARR"/>
    <property type="match status" value="1"/>
</dbReference>
<evidence type="ECO:0000313" key="6">
    <source>
        <dbReference type="Proteomes" id="UP000465601"/>
    </source>
</evidence>
<dbReference type="InterPro" id="IPR036390">
    <property type="entry name" value="WH_DNA-bd_sf"/>
</dbReference>
<dbReference type="Gene3D" id="1.10.10.10">
    <property type="entry name" value="Winged helix-like DNA-binding domain superfamily/Winged helix DNA-binding domain"/>
    <property type="match status" value="1"/>
</dbReference>
<dbReference type="EMBL" id="WBZB01000069">
    <property type="protein sequence ID" value="KAB3524965.1"/>
    <property type="molecule type" value="Genomic_DNA"/>
</dbReference>
<evidence type="ECO:0000256" key="2">
    <source>
        <dbReference type="ARBA" id="ARBA00023125"/>
    </source>
</evidence>
<gene>
    <name evidence="5" type="ORF">F8153_15525</name>
</gene>
<dbReference type="InterPro" id="IPR036388">
    <property type="entry name" value="WH-like_DNA-bd_sf"/>
</dbReference>
<dbReference type="SUPFAM" id="SSF46785">
    <property type="entry name" value="Winged helix' DNA-binding domain"/>
    <property type="match status" value="1"/>
</dbReference>
<feature type="domain" description="HTH marR-type" evidence="4">
    <location>
        <begin position="3"/>
        <end position="135"/>
    </location>
</feature>
<name>A0A833M5U8_9FIRM</name>
<reference evidence="5 6" key="1">
    <citation type="submission" date="2019-10" db="EMBL/GenBank/DDBJ databases">
        <title>Alkaliphilus serpentinus sp. nov. and Alkaliphilus pronyensis sp. nov., two novel anaerobic alkaliphilic species isolated from the serpentinized-hosted hydrothermal field of the Prony Bay (New Caledonia).</title>
        <authorList>
            <person name="Postec A."/>
        </authorList>
    </citation>
    <scope>NUCLEOTIDE SEQUENCE [LARGE SCALE GENOMIC DNA]</scope>
    <source>
        <strain evidence="5 6">LacT</strain>
    </source>
</reference>
<keyword evidence="1" id="KW-0805">Transcription regulation</keyword>
<dbReference type="AlphaFoldDB" id="A0A833M5U8"/>
<dbReference type="GO" id="GO:0003700">
    <property type="term" value="F:DNA-binding transcription factor activity"/>
    <property type="evidence" value="ECO:0007669"/>
    <property type="project" value="InterPro"/>
</dbReference>
<protein>
    <submittedName>
        <fullName evidence="5">MarR family transcriptional regulator</fullName>
    </submittedName>
</protein>
<evidence type="ECO:0000256" key="1">
    <source>
        <dbReference type="ARBA" id="ARBA00023015"/>
    </source>
</evidence>
<dbReference type="PRINTS" id="PR00598">
    <property type="entry name" value="HTHMARR"/>
</dbReference>
<dbReference type="Proteomes" id="UP000465601">
    <property type="component" value="Unassembled WGS sequence"/>
</dbReference>
<dbReference type="RefSeq" id="WP_151867264.1">
    <property type="nucleotide sequence ID" value="NZ_WBZB01000069.1"/>
</dbReference>